<dbReference type="NCBIfam" id="TIGR01733">
    <property type="entry name" value="AA-adenyl-dom"/>
    <property type="match status" value="1"/>
</dbReference>
<evidence type="ECO:0000256" key="2">
    <source>
        <dbReference type="ARBA" id="ARBA00022598"/>
    </source>
</evidence>
<dbReference type="Pfam" id="PF00668">
    <property type="entry name" value="Condensation"/>
    <property type="match status" value="2"/>
</dbReference>
<feature type="domain" description="AMP-dependent synthetase/ligase" evidence="3">
    <location>
        <begin position="879"/>
        <end position="1214"/>
    </location>
</feature>
<dbReference type="Pfam" id="PF00501">
    <property type="entry name" value="AMP-binding"/>
    <property type="match status" value="1"/>
</dbReference>
<dbReference type="PANTHER" id="PTHR45527">
    <property type="entry name" value="NONRIBOSOMAL PEPTIDE SYNTHETASE"/>
    <property type="match status" value="1"/>
</dbReference>
<dbReference type="InterPro" id="IPR025110">
    <property type="entry name" value="AMP-bd_C"/>
</dbReference>
<dbReference type="GO" id="GO:0044550">
    <property type="term" value="P:secondary metabolite biosynthetic process"/>
    <property type="evidence" value="ECO:0007669"/>
    <property type="project" value="TreeGrafter"/>
</dbReference>
<name>A0AAD0RUX1_9NEIS</name>
<dbReference type="GO" id="GO:0016874">
    <property type="term" value="F:ligase activity"/>
    <property type="evidence" value="ECO:0007669"/>
    <property type="project" value="UniProtKB-KW"/>
</dbReference>
<dbReference type="SUPFAM" id="SSF56801">
    <property type="entry name" value="Acetyl-CoA synthetase-like"/>
    <property type="match status" value="1"/>
</dbReference>
<evidence type="ECO:0000259" key="4">
    <source>
        <dbReference type="Pfam" id="PF00668"/>
    </source>
</evidence>
<gene>
    <name evidence="6" type="ORF">D1345_00065</name>
</gene>
<dbReference type="RefSeq" id="WP_118266216.1">
    <property type="nucleotide sequence ID" value="NZ_CP031968.1"/>
</dbReference>
<dbReference type="InterPro" id="IPR000873">
    <property type="entry name" value="AMP-dep_synth/lig_dom"/>
</dbReference>
<dbReference type="Gene3D" id="3.30.559.30">
    <property type="entry name" value="Nonribosomal peptide synthetase, condensation domain"/>
    <property type="match status" value="2"/>
</dbReference>
<comment type="pathway">
    <text evidence="1">Siderophore biosynthesis.</text>
</comment>
<dbReference type="GO" id="GO:0031177">
    <property type="term" value="F:phosphopantetheine binding"/>
    <property type="evidence" value="ECO:0007669"/>
    <property type="project" value="TreeGrafter"/>
</dbReference>
<dbReference type="InterPro" id="IPR023213">
    <property type="entry name" value="CAT-like_dom_sf"/>
</dbReference>
<evidence type="ECO:0000259" key="3">
    <source>
        <dbReference type="Pfam" id="PF00501"/>
    </source>
</evidence>
<dbReference type="GO" id="GO:0005737">
    <property type="term" value="C:cytoplasm"/>
    <property type="evidence" value="ECO:0007669"/>
    <property type="project" value="TreeGrafter"/>
</dbReference>
<evidence type="ECO:0000256" key="1">
    <source>
        <dbReference type="ARBA" id="ARBA00004924"/>
    </source>
</evidence>
<feature type="domain" description="Condensation" evidence="4">
    <location>
        <begin position="4"/>
        <end position="425"/>
    </location>
</feature>
<keyword evidence="7" id="KW-1185">Reference proteome</keyword>
<evidence type="ECO:0000313" key="6">
    <source>
        <dbReference type="EMBL" id="AXT44698.1"/>
    </source>
</evidence>
<proteinExistence type="predicted"/>
<dbReference type="InterPro" id="IPR057737">
    <property type="entry name" value="Condensation_MtbB-like"/>
</dbReference>
<feature type="domain" description="AMP-binding enzyme C-terminal" evidence="5">
    <location>
        <begin position="1274"/>
        <end position="1349"/>
    </location>
</feature>
<feature type="domain" description="Condensation" evidence="4">
    <location>
        <begin position="461"/>
        <end position="833"/>
    </location>
</feature>
<dbReference type="Gene3D" id="3.30.559.10">
    <property type="entry name" value="Chloramphenicol acetyltransferase-like domain"/>
    <property type="match status" value="2"/>
</dbReference>
<evidence type="ECO:0000259" key="5">
    <source>
        <dbReference type="Pfam" id="PF13193"/>
    </source>
</evidence>
<protein>
    <submittedName>
        <fullName evidence="6">Amino acid adenylation domain-containing protein</fullName>
    </submittedName>
</protein>
<reference evidence="6 7" key="1">
    <citation type="submission" date="2018-08" db="EMBL/GenBank/DDBJ databases">
        <title>Complete genome sequence of JP2-74.</title>
        <authorList>
            <person name="Wu L."/>
        </authorList>
    </citation>
    <scope>NUCLEOTIDE SEQUENCE [LARGE SCALE GENOMIC DNA]</scope>
    <source>
        <strain evidence="6 7">JP2-74</strain>
    </source>
</reference>
<dbReference type="SUPFAM" id="SSF52777">
    <property type="entry name" value="CoA-dependent acyltransferases"/>
    <property type="match status" value="4"/>
</dbReference>
<dbReference type="InterPro" id="IPR045851">
    <property type="entry name" value="AMP-bd_C_sf"/>
</dbReference>
<dbReference type="CDD" id="cd19535">
    <property type="entry name" value="Cyc_NRPS"/>
    <property type="match status" value="1"/>
</dbReference>
<dbReference type="Pfam" id="PF13193">
    <property type="entry name" value="AMP-binding_C"/>
    <property type="match status" value="1"/>
</dbReference>
<dbReference type="EMBL" id="CP031968">
    <property type="protein sequence ID" value="AXT44698.1"/>
    <property type="molecule type" value="Genomic_DNA"/>
</dbReference>
<dbReference type="InterPro" id="IPR010071">
    <property type="entry name" value="AA_adenyl_dom"/>
</dbReference>
<dbReference type="GO" id="GO:0000036">
    <property type="term" value="F:acyl carrier activity"/>
    <property type="evidence" value="ECO:0007669"/>
    <property type="project" value="TreeGrafter"/>
</dbReference>
<dbReference type="Proteomes" id="UP000259465">
    <property type="component" value="Chromosome"/>
</dbReference>
<sequence>MRELTSMQAACWMGRGDHSDLGGVSAHLYAEFDGQAIDLPRLVAALGRLGREHGMLRACVTADGMQALAAVEKAPHLEVEDFTALEGEALAQRLEAKRQQWTHQRLDLATGQAVRFSISLFGAGDSRLHVDADMIAVDPSSFRVLMEDLALFYEAPDAETPPTPSFFEWCDRARDEPWLKAARERDRDWWREQLPNIAPAPSLLRRAGPAGAASSQRLCAWLAPEQRQALRWLAKAQRLTLSGLMLGVFAQALGAATGDRRFRLNVPVFWRPPLLEGAERIIGEFANLVLLDVDLDAAPTTGALCRNLAAQLLERAGHCAYPGVNLMRDLSRHHRSPQIAPVVFTAALDMPGGELFSERVRRAFGAMNWVISQGPQVALDAQIVSADGGVLINWDIRLDALPQDWVTQLFNDFVALATAVAADPAALERPLAQPEAETPLSVLQQAYLLGRTAQLPLGGVAMQEFREYHGTMDPALLRARLAEMVRRHDCLRTVIDDTRLRQRVRAQPRVNLREVDLRALSPAAAQERVAAAREDYAHALFDLEHSPWEQTLFQLPDGALTVFVRFDALIVDGRSIAALMLELFQGVVEPSRPAAAVAAEASAEVRKADALYWKNKLADCGGAPRLPWRKPLDQLGVARYERQSLTVSAERFERLSKLGNSQRFFKNTTVMALVLEVLSHWLDEGGLCVAVPVAPLPSGGFSNRSSFIAVAWQAGLDSLAERGRRLQADVMEGLQHLTFSGVDLARMLFESHGPGPALPVVVTNGLSWPAAAEGAMRQIGGLTQTPQVAMDLRFSARADGALVFDIDYARDALEPALVGAVLSALERAIEQVTDSGVFEVPAGRVLDYRHYRLNSVEAEARRENFLGRIAAQIFDPDNARVALISGQRRIRYGELGEAVSRAMAALMARGVSAGQVVAVCLPRGPEHTIVTLACAFSGVVWVPIDAASPEERLRYLLDNCRPNLVVAAQPLPTEHARATPEQLLAEPAPLAARGGWQALSLSETPAYYLYTSGTTGKPKCVVLCNRATANVIGATLEHWQVSQRDVCMSVTPLHHDMSVFDVLGSLSAGATLVLPEAGEEKDAVRWNQLVDEHGVTLWCTVPAMLEMLLSCRREGGLQSLRLVAQGGDYIKPSIIADLRAALPAARLLSLGGPTETTIWSIWHDILAEDCAKVPYGRPLPGNRYWLLNERGEHCPAGVAGRIHTAGVNLALGYLENGELTQHDFVTVRDEAGREARAFRTSDCGRYRPDGVMMFDSRVNGYVKVRGVRVSLPDIEMELIKHPALAHVLVVDVGDERQGELGIGALYVAKPGAEASAADLREHARRVLPQSHVPTRFLRVEQLPLSQNGKPDRRGARALLQAPAQVPAQNPVAPPAPAAAVAEAPAVATRHRRPVLDIYLGVLGRSYQELADELLDFSSMGLLPQHLKAIAARLRETFAVELSPGQLLRCRNVADVERLLVAGQP</sequence>
<dbReference type="InterPro" id="IPR042099">
    <property type="entry name" value="ANL_N_sf"/>
</dbReference>
<dbReference type="Gene3D" id="3.30.300.30">
    <property type="match status" value="1"/>
</dbReference>
<keyword evidence="2" id="KW-0436">Ligase</keyword>
<dbReference type="PANTHER" id="PTHR45527:SF10">
    <property type="entry name" value="PYOCHELIN SYNTHASE PCHF"/>
    <property type="match status" value="1"/>
</dbReference>
<accession>A0AAD0RUX1</accession>
<organism evidence="6 7">
    <name type="scientific">Chromobacterium rhizoryzae</name>
    <dbReference type="NCBI Taxonomy" id="1778675"/>
    <lineage>
        <taxon>Bacteria</taxon>
        <taxon>Pseudomonadati</taxon>
        <taxon>Pseudomonadota</taxon>
        <taxon>Betaproteobacteria</taxon>
        <taxon>Neisseriales</taxon>
        <taxon>Chromobacteriaceae</taxon>
        <taxon>Chromobacterium</taxon>
    </lineage>
</organism>
<evidence type="ECO:0000313" key="7">
    <source>
        <dbReference type="Proteomes" id="UP000259465"/>
    </source>
</evidence>
<dbReference type="GO" id="GO:0043041">
    <property type="term" value="P:amino acid activation for nonribosomal peptide biosynthetic process"/>
    <property type="evidence" value="ECO:0007669"/>
    <property type="project" value="TreeGrafter"/>
</dbReference>
<dbReference type="InterPro" id="IPR020845">
    <property type="entry name" value="AMP-binding_CS"/>
</dbReference>
<dbReference type="Gene3D" id="3.40.50.12780">
    <property type="entry name" value="N-terminal domain of ligase-like"/>
    <property type="match status" value="1"/>
</dbReference>
<dbReference type="KEGG" id="crz:D1345_00065"/>
<dbReference type="InterPro" id="IPR001242">
    <property type="entry name" value="Condensation_dom"/>
</dbReference>
<dbReference type="PROSITE" id="PS00455">
    <property type="entry name" value="AMP_BINDING"/>
    <property type="match status" value="1"/>
</dbReference>